<gene>
    <name evidence="1" type="ORF">PCYB_042790</name>
</gene>
<accession>K6USU5</accession>
<evidence type="ECO:0000313" key="2">
    <source>
        <dbReference type="Proteomes" id="UP000006319"/>
    </source>
</evidence>
<dbReference type="OrthoDB" id="387161at2759"/>
<dbReference type="AlphaFoldDB" id="K6USU5"/>
<protein>
    <submittedName>
        <fullName evidence="1">Uncharacterized protein</fullName>
    </submittedName>
</protein>
<dbReference type="EMBL" id="DF157096">
    <property type="protein sequence ID" value="GAB65075.1"/>
    <property type="molecule type" value="Genomic_DNA"/>
</dbReference>
<dbReference type="Pfam" id="PF09688">
    <property type="entry name" value="Wx5_PLAF3D7"/>
    <property type="match status" value="1"/>
</dbReference>
<sequence length="56" mass="6693">MENTYKKNIKNMDAKWSSNIWNSVWAVYLENVHNFIGSKLNMSDFPLRDKEKIIET</sequence>
<organism evidence="1 2">
    <name type="scientific">Plasmodium cynomolgi (strain B)</name>
    <dbReference type="NCBI Taxonomy" id="1120755"/>
    <lineage>
        <taxon>Eukaryota</taxon>
        <taxon>Sar</taxon>
        <taxon>Alveolata</taxon>
        <taxon>Apicomplexa</taxon>
        <taxon>Aconoidasida</taxon>
        <taxon>Haemosporida</taxon>
        <taxon>Plasmodiidae</taxon>
        <taxon>Plasmodium</taxon>
        <taxon>Plasmodium (Plasmodium)</taxon>
    </lineage>
</organism>
<dbReference type="Proteomes" id="UP000006319">
    <property type="component" value="Chromosome 4"/>
</dbReference>
<dbReference type="RefSeq" id="XP_004225476.1">
    <property type="nucleotide sequence ID" value="XM_004225428.1"/>
</dbReference>
<dbReference type="VEuPathDB" id="PlasmoDB:PCYB_042790"/>
<proteinExistence type="predicted"/>
<reference evidence="1 2" key="1">
    <citation type="journal article" date="2012" name="Nat. Genet.">
        <title>Plasmodium cynomolgi genome sequences provide insight into Plasmodium vivax and the monkey malaria clade.</title>
        <authorList>
            <person name="Tachibana S."/>
            <person name="Sullivan S.A."/>
            <person name="Kawai S."/>
            <person name="Nakamura S."/>
            <person name="Kim H.R."/>
            <person name="Goto N."/>
            <person name="Arisue N."/>
            <person name="Palacpac N.M.Q."/>
            <person name="Honma H."/>
            <person name="Yagi M."/>
            <person name="Tougan T."/>
            <person name="Katakai Y."/>
            <person name="Kaneko O."/>
            <person name="Mita T."/>
            <person name="Kita K."/>
            <person name="Yasutomi Y."/>
            <person name="Sutton P.L."/>
            <person name="Shakhbatyan R."/>
            <person name="Horii T."/>
            <person name="Yasunaga T."/>
            <person name="Barnwell J.W."/>
            <person name="Escalante A.A."/>
            <person name="Carlton J.M."/>
            <person name="Tanabe K."/>
        </authorList>
    </citation>
    <scope>NUCLEOTIDE SEQUENCE [LARGE SCALE GENOMIC DNA]</scope>
    <source>
        <strain evidence="1 2">B</strain>
    </source>
</reference>
<dbReference type="InterPro" id="IPR006496">
    <property type="entry name" value="CHP01606_Plasmodium_spp"/>
</dbReference>
<dbReference type="GeneID" id="14695914"/>
<keyword evidence="2" id="KW-1185">Reference proteome</keyword>
<name>K6USU5_PLACD</name>
<dbReference type="KEGG" id="pcy:PCYB_042790"/>
<feature type="non-terminal residue" evidence="1">
    <location>
        <position position="56"/>
    </location>
</feature>
<evidence type="ECO:0000313" key="1">
    <source>
        <dbReference type="EMBL" id="GAB65075.1"/>
    </source>
</evidence>